<evidence type="ECO:0000256" key="3">
    <source>
        <dbReference type="ARBA" id="ARBA00023027"/>
    </source>
</evidence>
<dbReference type="RefSeq" id="WP_388102162.1">
    <property type="nucleotide sequence ID" value="NZ_JBIAHM010000001.1"/>
</dbReference>
<dbReference type="Pfam" id="PF13676">
    <property type="entry name" value="TIR_2"/>
    <property type="match status" value="1"/>
</dbReference>
<dbReference type="InterPro" id="IPR035897">
    <property type="entry name" value="Toll_tir_struct_dom_sf"/>
</dbReference>
<name>A0ABW6LUC5_9ACTN</name>
<dbReference type="PANTHER" id="PTHR32009:SF39">
    <property type="entry name" value="TIR DOMAIN-CONTAINING PROTEIN"/>
    <property type="match status" value="1"/>
</dbReference>
<keyword evidence="7" id="KW-1185">Reference proteome</keyword>
<dbReference type="InterPro" id="IPR000157">
    <property type="entry name" value="TIR_dom"/>
</dbReference>
<accession>A0ABW6LUC5</accession>
<proteinExistence type="predicted"/>
<keyword evidence="6" id="KW-0675">Receptor</keyword>
<dbReference type="EMBL" id="JBIAHM010000001">
    <property type="protein sequence ID" value="MFE9597504.1"/>
    <property type="molecule type" value="Genomic_DNA"/>
</dbReference>
<sequence>MSSAKYDLFISHASEDKEEFVRPLAASLMRLGVKTWYDEHSLTMGDSLSASIDKGLQESNYGLVILSPSFLSKPWPEYEFRSLITLETGDRKRIIPVWYHVDRRDVMRFSPHLADKYAFDATDKDPFLAALEVLRAAKPEAYAKLYRMHAAEKISVPREKLAPNPMLGPPLTQPQLRRIRFIREALMDVFPQSWNETVISFRRDLPQYRDGEIEVWECITGTYLRVARKFTLGRKRRQGLFKLLIGDTLGTPIPDDPGQPAWVRAASAEFRTELPNE</sequence>
<comment type="catalytic activity">
    <reaction evidence="4">
        <text>NAD(+) + H2O = ADP-D-ribose + nicotinamide + H(+)</text>
        <dbReference type="Rhea" id="RHEA:16301"/>
        <dbReference type="ChEBI" id="CHEBI:15377"/>
        <dbReference type="ChEBI" id="CHEBI:15378"/>
        <dbReference type="ChEBI" id="CHEBI:17154"/>
        <dbReference type="ChEBI" id="CHEBI:57540"/>
        <dbReference type="ChEBI" id="CHEBI:57967"/>
        <dbReference type="EC" id="3.2.2.6"/>
    </reaction>
    <physiologicalReaction direction="left-to-right" evidence="4">
        <dbReference type="Rhea" id="RHEA:16302"/>
    </physiologicalReaction>
</comment>
<reference evidence="6 7" key="1">
    <citation type="submission" date="2024-10" db="EMBL/GenBank/DDBJ databases">
        <title>The Natural Products Discovery Center: Release of the First 8490 Sequenced Strains for Exploring Actinobacteria Biosynthetic Diversity.</title>
        <authorList>
            <person name="Kalkreuter E."/>
            <person name="Kautsar S.A."/>
            <person name="Yang D."/>
            <person name="Bader C.D."/>
            <person name="Teijaro C.N."/>
            <person name="Fluegel L."/>
            <person name="Davis C.M."/>
            <person name="Simpson J.R."/>
            <person name="Lauterbach L."/>
            <person name="Steele A.D."/>
            <person name="Gui C."/>
            <person name="Meng S."/>
            <person name="Li G."/>
            <person name="Viehrig K."/>
            <person name="Ye F."/>
            <person name="Su P."/>
            <person name="Kiefer A.F."/>
            <person name="Nichols A."/>
            <person name="Cepeda A.J."/>
            <person name="Yan W."/>
            <person name="Fan B."/>
            <person name="Jiang Y."/>
            <person name="Adhikari A."/>
            <person name="Zheng C.-J."/>
            <person name="Schuster L."/>
            <person name="Cowan T.M."/>
            <person name="Smanski M.J."/>
            <person name="Chevrette M.G."/>
            <person name="De Carvalho L.P.S."/>
            <person name="Shen B."/>
        </authorList>
    </citation>
    <scope>NUCLEOTIDE SEQUENCE [LARGE SCALE GENOMIC DNA]</scope>
    <source>
        <strain evidence="6 7">NPDC006488</strain>
    </source>
</reference>
<evidence type="ECO:0000256" key="4">
    <source>
        <dbReference type="ARBA" id="ARBA00047304"/>
    </source>
</evidence>
<keyword evidence="2" id="KW-0378">Hydrolase</keyword>
<comment type="caution">
    <text evidence="6">The sequence shown here is derived from an EMBL/GenBank/DDBJ whole genome shotgun (WGS) entry which is preliminary data.</text>
</comment>
<dbReference type="PANTHER" id="PTHR32009">
    <property type="entry name" value="TMV RESISTANCE PROTEIN N-LIKE"/>
    <property type="match status" value="1"/>
</dbReference>
<dbReference type="Gene3D" id="3.40.50.10140">
    <property type="entry name" value="Toll/interleukin-1 receptor homology (TIR) domain"/>
    <property type="match status" value="1"/>
</dbReference>
<evidence type="ECO:0000256" key="1">
    <source>
        <dbReference type="ARBA" id="ARBA00011982"/>
    </source>
</evidence>
<dbReference type="SMART" id="SM00255">
    <property type="entry name" value="TIR"/>
    <property type="match status" value="1"/>
</dbReference>
<feature type="domain" description="TIR" evidence="5">
    <location>
        <begin position="4"/>
        <end position="138"/>
    </location>
</feature>
<dbReference type="EC" id="3.2.2.6" evidence="1"/>
<evidence type="ECO:0000313" key="6">
    <source>
        <dbReference type="EMBL" id="MFE9597504.1"/>
    </source>
</evidence>
<dbReference type="Proteomes" id="UP001601303">
    <property type="component" value="Unassembled WGS sequence"/>
</dbReference>
<organism evidence="6 7">
    <name type="scientific">Streptomyces hokutonensis</name>
    <dbReference type="NCBI Taxonomy" id="1306990"/>
    <lineage>
        <taxon>Bacteria</taxon>
        <taxon>Bacillati</taxon>
        <taxon>Actinomycetota</taxon>
        <taxon>Actinomycetes</taxon>
        <taxon>Kitasatosporales</taxon>
        <taxon>Streptomycetaceae</taxon>
        <taxon>Streptomyces</taxon>
    </lineage>
</organism>
<evidence type="ECO:0000256" key="2">
    <source>
        <dbReference type="ARBA" id="ARBA00022801"/>
    </source>
</evidence>
<keyword evidence="3" id="KW-0520">NAD</keyword>
<evidence type="ECO:0000259" key="5">
    <source>
        <dbReference type="PROSITE" id="PS50104"/>
    </source>
</evidence>
<dbReference type="SUPFAM" id="SSF52200">
    <property type="entry name" value="Toll/Interleukin receptor TIR domain"/>
    <property type="match status" value="1"/>
</dbReference>
<gene>
    <name evidence="6" type="ORF">ACFYNQ_02860</name>
</gene>
<dbReference type="PROSITE" id="PS50104">
    <property type="entry name" value="TIR"/>
    <property type="match status" value="1"/>
</dbReference>
<evidence type="ECO:0000313" key="7">
    <source>
        <dbReference type="Proteomes" id="UP001601303"/>
    </source>
</evidence>
<protein>
    <recommendedName>
        <fullName evidence="1">ADP-ribosyl cyclase/cyclic ADP-ribose hydrolase</fullName>
        <ecNumber evidence="1">3.2.2.6</ecNumber>
    </recommendedName>
</protein>